<accession>A0AAD9UMH0</accession>
<dbReference type="RefSeq" id="XP_067801511.1">
    <property type="nucleotide sequence ID" value="XM_067948880.1"/>
</dbReference>
<dbReference type="AlphaFoldDB" id="A0AAD9UMH0"/>
<dbReference type="GeneID" id="94338169"/>
<feature type="region of interest" description="Disordered" evidence="1">
    <location>
        <begin position="256"/>
        <end position="283"/>
    </location>
</feature>
<reference evidence="2" key="1">
    <citation type="journal article" date="2023" name="Nat. Microbiol.">
        <title>Babesia duncani multi-omics identifies virulence factors and drug targets.</title>
        <authorList>
            <person name="Singh P."/>
            <person name="Lonardi S."/>
            <person name="Liang Q."/>
            <person name="Vydyam P."/>
            <person name="Khabirova E."/>
            <person name="Fang T."/>
            <person name="Gihaz S."/>
            <person name="Thekkiniath J."/>
            <person name="Munshi M."/>
            <person name="Abel S."/>
            <person name="Ciampossin L."/>
            <person name="Batugedara G."/>
            <person name="Gupta M."/>
            <person name="Lu X.M."/>
            <person name="Lenz T."/>
            <person name="Chakravarty S."/>
            <person name="Cornillot E."/>
            <person name="Hu Y."/>
            <person name="Ma W."/>
            <person name="Gonzalez L.M."/>
            <person name="Sanchez S."/>
            <person name="Estrada K."/>
            <person name="Sanchez-Flores A."/>
            <person name="Montero E."/>
            <person name="Harb O.S."/>
            <person name="Le Roch K.G."/>
            <person name="Mamoun C.B."/>
        </authorList>
    </citation>
    <scope>NUCLEOTIDE SEQUENCE</scope>
    <source>
        <strain evidence="2">WA1</strain>
    </source>
</reference>
<organism evidence="2 3">
    <name type="scientific">Babesia duncani</name>
    <dbReference type="NCBI Taxonomy" id="323732"/>
    <lineage>
        <taxon>Eukaryota</taxon>
        <taxon>Sar</taxon>
        <taxon>Alveolata</taxon>
        <taxon>Apicomplexa</taxon>
        <taxon>Aconoidasida</taxon>
        <taxon>Piroplasmida</taxon>
        <taxon>Babesiidae</taxon>
        <taxon>Babesia</taxon>
    </lineage>
</organism>
<evidence type="ECO:0000313" key="3">
    <source>
        <dbReference type="Proteomes" id="UP001214638"/>
    </source>
</evidence>
<comment type="caution">
    <text evidence="2">The sequence shown here is derived from an EMBL/GenBank/DDBJ whole genome shotgun (WGS) entry which is preliminary data.</text>
</comment>
<evidence type="ECO:0000313" key="2">
    <source>
        <dbReference type="EMBL" id="KAK2194667.1"/>
    </source>
</evidence>
<dbReference type="KEGG" id="bdw:94338169"/>
<keyword evidence="3" id="KW-1185">Reference proteome</keyword>
<name>A0AAD9UMH0_9APIC</name>
<gene>
    <name evidence="2" type="ORF">BdWA1_003873</name>
</gene>
<sequence>MKALVVVDFISTLYNNKKGTDQEMVLLLDTNCKPLKDSNSWCSDTNDPGPFNLSQTTRFSKEILGITLTKESHFAIKQAGICLHYILLQLDWHRLVAGIYTDQEYDAYIQMVQMNGKSLEGAFKCKKTPSATYESHCRIYLRICIEMGTFKNTTGDECLEHFKSLVKEFSQSSMQESKATVEESLEFLLPFLTRDKIIQTRVWRRIHSLFYPDVEHADSVQWDPYASIFSKCSHTIFNDLIQRSKLQLLYSTPQQTPLHLPTNSSTEKMKSANGNIATPSSTDNANTDNLDYIRLQAVLSIISQTRLEIKHASFNHAP</sequence>
<dbReference type="Proteomes" id="UP001214638">
    <property type="component" value="Unassembled WGS sequence"/>
</dbReference>
<dbReference type="EMBL" id="JALLKP010000068">
    <property type="protein sequence ID" value="KAK2194667.1"/>
    <property type="molecule type" value="Genomic_DNA"/>
</dbReference>
<evidence type="ECO:0000256" key="1">
    <source>
        <dbReference type="SAM" id="MobiDB-lite"/>
    </source>
</evidence>
<proteinExistence type="predicted"/>
<protein>
    <submittedName>
        <fullName evidence="2">Uncharacterized protein</fullName>
    </submittedName>
</protein>